<dbReference type="Gene3D" id="3.40.50.300">
    <property type="entry name" value="P-loop containing nucleotide triphosphate hydrolases"/>
    <property type="match status" value="1"/>
</dbReference>
<dbReference type="Pfam" id="PF23232">
    <property type="entry name" value="AAA_lid_13"/>
    <property type="match status" value="1"/>
</dbReference>
<dbReference type="Proteomes" id="UP000824998">
    <property type="component" value="Unassembled WGS sequence"/>
</dbReference>
<dbReference type="PANTHER" id="PTHR46411:SF4">
    <property type="entry name" value="AAA+ ATPASE DOMAIN-CONTAINING PROTEIN"/>
    <property type="match status" value="1"/>
</dbReference>
<reference evidence="2" key="1">
    <citation type="journal article" date="2021" name="IMA Fungus">
        <title>Genomic characterization of three marine fungi, including Emericellopsis atlantica sp. nov. with signatures of a generalist lifestyle and marine biomass degradation.</title>
        <authorList>
            <person name="Hagestad O.C."/>
            <person name="Hou L."/>
            <person name="Andersen J.H."/>
            <person name="Hansen E.H."/>
            <person name="Altermark B."/>
            <person name="Li C."/>
            <person name="Kuhnert E."/>
            <person name="Cox R.J."/>
            <person name="Crous P.W."/>
            <person name="Spatafora J.W."/>
            <person name="Lail K."/>
            <person name="Amirebrahimi M."/>
            <person name="Lipzen A."/>
            <person name="Pangilinan J."/>
            <person name="Andreopoulos W."/>
            <person name="Hayes R.D."/>
            <person name="Ng V."/>
            <person name="Grigoriev I.V."/>
            <person name="Jackson S.A."/>
            <person name="Sutton T.D.S."/>
            <person name="Dobson A.D.W."/>
            <person name="Rama T."/>
        </authorList>
    </citation>
    <scope>NUCLEOTIDE SEQUENCE</scope>
    <source>
        <strain evidence="2">TRa018bII</strain>
    </source>
</reference>
<evidence type="ECO:0000259" key="1">
    <source>
        <dbReference type="SMART" id="SM00382"/>
    </source>
</evidence>
<evidence type="ECO:0000313" key="2">
    <source>
        <dbReference type="EMBL" id="KAG9228393.1"/>
    </source>
</evidence>
<name>A0A9P7Y8H9_9HELO</name>
<dbReference type="SMART" id="SM00382">
    <property type="entry name" value="AAA"/>
    <property type="match status" value="1"/>
</dbReference>
<dbReference type="OrthoDB" id="10042665at2759"/>
<dbReference type="AlphaFoldDB" id="A0A9P7Y8H9"/>
<comment type="caution">
    <text evidence="2">The sequence shown here is derived from an EMBL/GenBank/DDBJ whole genome shotgun (WGS) entry which is preliminary data.</text>
</comment>
<dbReference type="InterPro" id="IPR056599">
    <property type="entry name" value="AAA_lid_fung"/>
</dbReference>
<proteinExistence type="predicted"/>
<dbReference type="GO" id="GO:0016887">
    <property type="term" value="F:ATP hydrolysis activity"/>
    <property type="evidence" value="ECO:0007669"/>
    <property type="project" value="InterPro"/>
</dbReference>
<organism evidence="2 3">
    <name type="scientific">Amylocarpus encephaloides</name>
    <dbReference type="NCBI Taxonomy" id="45428"/>
    <lineage>
        <taxon>Eukaryota</taxon>
        <taxon>Fungi</taxon>
        <taxon>Dikarya</taxon>
        <taxon>Ascomycota</taxon>
        <taxon>Pezizomycotina</taxon>
        <taxon>Leotiomycetes</taxon>
        <taxon>Helotiales</taxon>
        <taxon>Helotiales incertae sedis</taxon>
        <taxon>Amylocarpus</taxon>
    </lineage>
</organism>
<gene>
    <name evidence="2" type="ORF">BJ875DRAFT_508526</name>
</gene>
<sequence>MWALDYDGHHIGTIANTSVIEKYEGEQEKFSEIVKDSEFNGSLDESVKDLVELGEKCYSLLFKNCQYYKGTTAEFPHHQRDLFATYHGIIPEIDEPLTPHQYFLLPFKVWAFIFKTRTWEQMKVESFREPIYQQSMIDNLVMDASRIKTLKALAGSYIRQDIHGEKLKHNPWNADFVQGKGQGKIILLHGKPGVGKTCTAEYIAEYTKRPLMVLTSSDIGAIPEKIEIILSDGFKTAASWGAVLLIDEADVFMERRSSNDLNRNCLVAGFLRALEFYDGILFLTTNRVGAFGDAFISRINVKLYYKDFTDDERQRVWKTFIDKLIKDRGSTIRISMDAKDFIAGKAMKELKWNGREIRNLLLSDTHLRSIVDMSRDFKEYLDRAHGADEEKRAAIDGSRLDDRSY</sequence>
<keyword evidence="2" id="KW-0378">Hydrolase</keyword>
<dbReference type="EMBL" id="MU251951">
    <property type="protein sequence ID" value="KAG9228393.1"/>
    <property type="molecule type" value="Genomic_DNA"/>
</dbReference>
<feature type="domain" description="AAA+ ATPase" evidence="1">
    <location>
        <begin position="182"/>
        <end position="309"/>
    </location>
</feature>
<dbReference type="PANTHER" id="PTHR46411">
    <property type="entry name" value="FAMILY ATPASE, PUTATIVE-RELATED"/>
    <property type="match status" value="1"/>
</dbReference>
<dbReference type="SUPFAM" id="SSF52540">
    <property type="entry name" value="P-loop containing nucleoside triphosphate hydrolases"/>
    <property type="match status" value="1"/>
</dbReference>
<dbReference type="InterPro" id="IPR027417">
    <property type="entry name" value="P-loop_NTPase"/>
</dbReference>
<accession>A0A9P7Y8H9</accession>
<dbReference type="InterPro" id="IPR003959">
    <property type="entry name" value="ATPase_AAA_core"/>
</dbReference>
<dbReference type="Pfam" id="PF00004">
    <property type="entry name" value="AAA"/>
    <property type="match status" value="1"/>
</dbReference>
<dbReference type="InterPro" id="IPR003593">
    <property type="entry name" value="AAA+_ATPase"/>
</dbReference>
<dbReference type="GO" id="GO:0005524">
    <property type="term" value="F:ATP binding"/>
    <property type="evidence" value="ECO:0007669"/>
    <property type="project" value="InterPro"/>
</dbReference>
<protein>
    <submittedName>
        <fullName evidence="2">P-loop containing nucleoside triphosphate hydrolase protein</fullName>
    </submittedName>
</protein>
<evidence type="ECO:0000313" key="3">
    <source>
        <dbReference type="Proteomes" id="UP000824998"/>
    </source>
</evidence>
<keyword evidence="3" id="KW-1185">Reference proteome</keyword>